<protein>
    <submittedName>
        <fullName evidence="1">Uncharacterized protein</fullName>
    </submittedName>
</protein>
<organism evidence="1 2">
    <name type="scientific">Alkalicoccobacillus plakortidis</name>
    <dbReference type="NCBI Taxonomy" id="444060"/>
    <lineage>
        <taxon>Bacteria</taxon>
        <taxon>Bacillati</taxon>
        <taxon>Bacillota</taxon>
        <taxon>Bacilli</taxon>
        <taxon>Bacillales</taxon>
        <taxon>Bacillaceae</taxon>
        <taxon>Alkalicoccobacillus</taxon>
    </lineage>
</organism>
<accession>A0A9D5DLY6</accession>
<reference evidence="1 2" key="1">
    <citation type="submission" date="2015-09" db="EMBL/GenBank/DDBJ databases">
        <title>Genome sequencing project for genomic taxonomy and phylogenomics of Bacillus-like bacteria.</title>
        <authorList>
            <person name="Liu B."/>
            <person name="Wang J."/>
            <person name="Zhu Y."/>
            <person name="Liu G."/>
            <person name="Chen Q."/>
            <person name="Chen Z."/>
            <person name="Lan J."/>
            <person name="Che J."/>
            <person name="Ge C."/>
            <person name="Shi H."/>
            <person name="Pan Z."/>
            <person name="Liu X."/>
        </authorList>
    </citation>
    <scope>NUCLEOTIDE SEQUENCE [LARGE SCALE GENOMIC DNA]</scope>
    <source>
        <strain evidence="1 2">DSM 19153</strain>
    </source>
</reference>
<dbReference type="EMBL" id="LJJD01000030">
    <property type="protein sequence ID" value="KQL56428.1"/>
    <property type="molecule type" value="Genomic_DNA"/>
</dbReference>
<dbReference type="AlphaFoldDB" id="A0A9D5DLY6"/>
<sequence length="80" mass="9657">MKRLFFSKHMNNETVGNPNPMMLKKGPKLMITDDERFIFERELAQLELEKQSNQLNERYKMYIDEQIELLESVIYGDEKE</sequence>
<evidence type="ECO:0000313" key="2">
    <source>
        <dbReference type="Proteomes" id="UP000051061"/>
    </source>
</evidence>
<evidence type="ECO:0000313" key="1">
    <source>
        <dbReference type="EMBL" id="KQL56428.1"/>
    </source>
</evidence>
<comment type="caution">
    <text evidence="1">The sequence shown here is derived from an EMBL/GenBank/DDBJ whole genome shotgun (WGS) entry which is preliminary data.</text>
</comment>
<gene>
    <name evidence="1" type="ORF">AN965_14005</name>
</gene>
<dbReference type="Proteomes" id="UP000051061">
    <property type="component" value="Unassembled WGS sequence"/>
</dbReference>
<keyword evidence="2" id="KW-1185">Reference proteome</keyword>
<name>A0A9D5DLY6_9BACI</name>
<proteinExistence type="predicted"/>